<proteinExistence type="predicted"/>
<evidence type="ECO:0000313" key="2">
    <source>
        <dbReference type="Proteomes" id="UP000826656"/>
    </source>
</evidence>
<organism evidence="1 2">
    <name type="scientific">Solanum tuberosum</name>
    <name type="common">Potato</name>
    <dbReference type="NCBI Taxonomy" id="4113"/>
    <lineage>
        <taxon>Eukaryota</taxon>
        <taxon>Viridiplantae</taxon>
        <taxon>Streptophyta</taxon>
        <taxon>Embryophyta</taxon>
        <taxon>Tracheophyta</taxon>
        <taxon>Spermatophyta</taxon>
        <taxon>Magnoliopsida</taxon>
        <taxon>eudicotyledons</taxon>
        <taxon>Gunneridae</taxon>
        <taxon>Pentapetalae</taxon>
        <taxon>asterids</taxon>
        <taxon>lamiids</taxon>
        <taxon>Solanales</taxon>
        <taxon>Solanaceae</taxon>
        <taxon>Solanoideae</taxon>
        <taxon>Solaneae</taxon>
        <taxon>Solanum</taxon>
    </lineage>
</organism>
<gene>
    <name evidence="1" type="ORF">KY290_002052</name>
</gene>
<evidence type="ECO:0000313" key="1">
    <source>
        <dbReference type="EMBL" id="KAH0782454.1"/>
    </source>
</evidence>
<name>A0ABQ7WNY7_SOLTU</name>
<reference evidence="1 2" key="1">
    <citation type="journal article" date="2021" name="bioRxiv">
        <title>Chromosome-scale and haplotype-resolved genome assembly of a tetraploid potato cultivar.</title>
        <authorList>
            <person name="Sun H."/>
            <person name="Jiao W.-B."/>
            <person name="Krause K."/>
            <person name="Campoy J.A."/>
            <person name="Goel M."/>
            <person name="Folz-Donahue K."/>
            <person name="Kukat C."/>
            <person name="Huettel B."/>
            <person name="Schneeberger K."/>
        </authorList>
    </citation>
    <scope>NUCLEOTIDE SEQUENCE [LARGE SCALE GENOMIC DNA]</scope>
    <source>
        <strain evidence="1">SolTubOtavaFocal</strain>
        <tissue evidence="1">Leaves</tissue>
    </source>
</reference>
<keyword evidence="2" id="KW-1185">Reference proteome</keyword>
<dbReference type="EMBL" id="JAIVGD010000001">
    <property type="protein sequence ID" value="KAH0782454.1"/>
    <property type="molecule type" value="Genomic_DNA"/>
</dbReference>
<protein>
    <submittedName>
        <fullName evidence="1">Uncharacterized protein</fullName>
    </submittedName>
</protein>
<comment type="caution">
    <text evidence="1">The sequence shown here is derived from an EMBL/GenBank/DDBJ whole genome shotgun (WGS) entry which is preliminary data.</text>
</comment>
<sequence length="64" mass="7265">MERSLQLSKLRIGAVVDFRRDAKLLRTSVSGPVSFRWSSVPTCSFGSRKIVMHKKTIMTGRLIQ</sequence>
<dbReference type="Proteomes" id="UP000826656">
    <property type="component" value="Unassembled WGS sequence"/>
</dbReference>
<accession>A0ABQ7WNY7</accession>